<feature type="transmembrane region" description="Helical" evidence="2">
    <location>
        <begin position="42"/>
        <end position="65"/>
    </location>
</feature>
<feature type="compositionally biased region" description="Basic and acidic residues" evidence="1">
    <location>
        <begin position="163"/>
        <end position="196"/>
    </location>
</feature>
<feature type="compositionally biased region" description="Low complexity" evidence="1">
    <location>
        <begin position="10"/>
        <end position="20"/>
    </location>
</feature>
<dbReference type="AlphaFoldDB" id="A0A1B9HSU2"/>
<evidence type="ECO:0000313" key="5">
    <source>
        <dbReference type="Proteomes" id="UP000094020"/>
    </source>
</evidence>
<gene>
    <name evidence="3" type="ORF">I206_07569</name>
    <name evidence="4" type="ORF">I206_102201</name>
</gene>
<keyword evidence="2" id="KW-0812">Transmembrane</keyword>
<organism evidence="3">
    <name type="scientific">Kwoniella pini CBS 10737</name>
    <dbReference type="NCBI Taxonomy" id="1296096"/>
    <lineage>
        <taxon>Eukaryota</taxon>
        <taxon>Fungi</taxon>
        <taxon>Dikarya</taxon>
        <taxon>Basidiomycota</taxon>
        <taxon>Agaricomycotina</taxon>
        <taxon>Tremellomycetes</taxon>
        <taxon>Tremellales</taxon>
        <taxon>Cryptococcaceae</taxon>
        <taxon>Kwoniella</taxon>
    </lineage>
</organism>
<evidence type="ECO:0000313" key="4">
    <source>
        <dbReference type="EMBL" id="WWC68278.1"/>
    </source>
</evidence>
<sequence length="196" mass="22080">MSSRPEEKSNASNRSRSKSGSRSEDDQVESFLKSHAAFIRPLIISLASTTTSSPTIISIIIFTIFLIAHLYLPLFILPHLSAPITLLIPIQNTILSITSEKNRKKSDSAQWLLYWIVYCLLGWARGCIQIWYPNLSCSFELGRSATLVVVGGPWFGRAGLKPDQAEDRSNRERQSVRGKVKESDQRKKKSEKDSKK</sequence>
<dbReference type="Proteomes" id="UP000094020">
    <property type="component" value="Chromosome 3"/>
</dbReference>
<name>A0A1B9HSU2_9TREE</name>
<feature type="transmembrane region" description="Helical" evidence="2">
    <location>
        <begin position="71"/>
        <end position="90"/>
    </location>
</feature>
<evidence type="ECO:0000313" key="3">
    <source>
        <dbReference type="EMBL" id="OCF46336.1"/>
    </source>
</evidence>
<evidence type="ECO:0000256" key="2">
    <source>
        <dbReference type="SAM" id="Phobius"/>
    </source>
</evidence>
<dbReference type="GeneID" id="30175938"/>
<feature type="region of interest" description="Disordered" evidence="1">
    <location>
        <begin position="159"/>
        <end position="196"/>
    </location>
</feature>
<keyword evidence="5" id="KW-1185">Reference proteome</keyword>
<keyword evidence="2" id="KW-0472">Membrane</keyword>
<evidence type="ECO:0000256" key="1">
    <source>
        <dbReference type="SAM" id="MobiDB-lite"/>
    </source>
</evidence>
<reference evidence="3" key="1">
    <citation type="submission" date="2013-07" db="EMBL/GenBank/DDBJ databases">
        <title>The Genome Sequence of Cryptococcus pinus CBS10737.</title>
        <authorList>
            <consortium name="The Broad Institute Genome Sequencing Platform"/>
            <person name="Cuomo C."/>
            <person name="Litvintseva A."/>
            <person name="Chen Y."/>
            <person name="Heitman J."/>
            <person name="Sun S."/>
            <person name="Springer D."/>
            <person name="Dromer F."/>
            <person name="Young S.K."/>
            <person name="Zeng Q."/>
            <person name="Gargeya S."/>
            <person name="Fitzgerald M."/>
            <person name="Abouelleil A."/>
            <person name="Alvarado L."/>
            <person name="Berlin A.M."/>
            <person name="Chapman S.B."/>
            <person name="Dewar J."/>
            <person name="Goldberg J."/>
            <person name="Griggs A."/>
            <person name="Gujja S."/>
            <person name="Hansen M."/>
            <person name="Howarth C."/>
            <person name="Imamovic A."/>
            <person name="Larimer J."/>
            <person name="McCowan C."/>
            <person name="Murphy C."/>
            <person name="Pearson M."/>
            <person name="Priest M."/>
            <person name="Roberts A."/>
            <person name="Saif S."/>
            <person name="Shea T."/>
            <person name="Sykes S."/>
            <person name="Wortman J."/>
            <person name="Nusbaum C."/>
            <person name="Birren B."/>
        </authorList>
    </citation>
    <scope>NUCLEOTIDE SEQUENCE [LARGE SCALE GENOMIC DNA]</scope>
    <source>
        <strain evidence="3">CBS 10737</strain>
    </source>
</reference>
<dbReference type="EMBL" id="KI894017">
    <property type="protein sequence ID" value="OCF46336.1"/>
    <property type="molecule type" value="Genomic_DNA"/>
</dbReference>
<proteinExistence type="predicted"/>
<protein>
    <submittedName>
        <fullName evidence="3">Uncharacterized protein</fullName>
    </submittedName>
</protein>
<reference evidence="4" key="4">
    <citation type="submission" date="2024-02" db="EMBL/GenBank/DDBJ databases">
        <title>Comparative genomics of Cryptococcus and Kwoniella reveals pathogenesis evolution and contrasting modes of karyotype evolution via chromosome fusion or intercentromeric recombination.</title>
        <authorList>
            <person name="Coelho M.A."/>
            <person name="David-Palma M."/>
            <person name="Shea T."/>
            <person name="Bowers K."/>
            <person name="McGinley-Smith S."/>
            <person name="Mohammad A.W."/>
            <person name="Gnirke A."/>
            <person name="Yurkov A.M."/>
            <person name="Nowrousian M."/>
            <person name="Sun S."/>
            <person name="Cuomo C.A."/>
            <person name="Heitman J."/>
        </authorList>
    </citation>
    <scope>NUCLEOTIDE SEQUENCE</scope>
    <source>
        <strain evidence="4">CBS 10737</strain>
    </source>
</reference>
<keyword evidence="2" id="KW-1133">Transmembrane helix</keyword>
<feature type="transmembrane region" description="Helical" evidence="2">
    <location>
        <begin position="111"/>
        <end position="132"/>
    </location>
</feature>
<reference evidence="4" key="2">
    <citation type="submission" date="2013-07" db="EMBL/GenBank/DDBJ databases">
        <authorList>
            <consortium name="The Broad Institute Genome Sequencing Platform"/>
            <person name="Cuomo C."/>
            <person name="Litvintseva A."/>
            <person name="Chen Y."/>
            <person name="Heitman J."/>
            <person name="Sun S."/>
            <person name="Springer D."/>
            <person name="Dromer F."/>
            <person name="Young S.K."/>
            <person name="Zeng Q."/>
            <person name="Gargeya S."/>
            <person name="Fitzgerald M."/>
            <person name="Abouelleil A."/>
            <person name="Alvarado L."/>
            <person name="Berlin A.M."/>
            <person name="Chapman S.B."/>
            <person name="Dewar J."/>
            <person name="Goldberg J."/>
            <person name="Griggs A."/>
            <person name="Gujja S."/>
            <person name="Hansen M."/>
            <person name="Howarth C."/>
            <person name="Imamovic A."/>
            <person name="Larimer J."/>
            <person name="McCowan C."/>
            <person name="Murphy C."/>
            <person name="Pearson M."/>
            <person name="Priest M."/>
            <person name="Roberts A."/>
            <person name="Saif S."/>
            <person name="Shea T."/>
            <person name="Sykes S."/>
            <person name="Wortman J."/>
            <person name="Nusbaum C."/>
            <person name="Birren B."/>
        </authorList>
    </citation>
    <scope>NUCLEOTIDE SEQUENCE</scope>
    <source>
        <strain evidence="4">CBS 10737</strain>
    </source>
</reference>
<reference evidence="3" key="3">
    <citation type="submission" date="2016-07" db="EMBL/GenBank/DDBJ databases">
        <title>Evolution of pathogenesis and genome organization in the Tremellales.</title>
        <authorList>
            <person name="Cuomo C."/>
            <person name="Litvintseva A."/>
            <person name="Heitman J."/>
            <person name="Chen Y."/>
            <person name="Sun S."/>
            <person name="Springer D."/>
            <person name="Dromer F."/>
            <person name="Young S."/>
            <person name="Zeng Q."/>
            <person name="Chapman S."/>
            <person name="Gujja S."/>
            <person name="Saif S."/>
            <person name="Birren B."/>
        </authorList>
    </citation>
    <scope>NUCLEOTIDE SEQUENCE</scope>
    <source>
        <strain evidence="3">CBS 10737</strain>
    </source>
</reference>
<dbReference type="EMBL" id="CP144521">
    <property type="protein sequence ID" value="WWC68278.1"/>
    <property type="molecule type" value="Genomic_DNA"/>
</dbReference>
<dbReference type="KEGG" id="kpin:30175938"/>
<feature type="region of interest" description="Disordered" evidence="1">
    <location>
        <begin position="1"/>
        <end position="26"/>
    </location>
</feature>
<accession>A0A1B9HSU2</accession>
<dbReference type="RefSeq" id="XP_019007555.1">
    <property type="nucleotide sequence ID" value="XM_019159261.1"/>
</dbReference>
<dbReference type="OrthoDB" id="2564969at2759"/>